<evidence type="ECO:0000256" key="3">
    <source>
        <dbReference type="ARBA" id="ARBA00022763"/>
    </source>
</evidence>
<dbReference type="PROSITE" id="PS51257">
    <property type="entry name" value="PROKAR_LIPOPROTEIN"/>
    <property type="match status" value="1"/>
</dbReference>
<dbReference type="InterPro" id="IPR012340">
    <property type="entry name" value="NA-bd_OB-fold"/>
</dbReference>
<dbReference type="OrthoDB" id="9759736at2"/>
<keyword evidence="5 7" id="KW-0234">DNA repair</keyword>
<dbReference type="Gene3D" id="2.40.50.140">
    <property type="entry name" value="Nucleic acid-binding proteins"/>
    <property type="match status" value="1"/>
</dbReference>
<evidence type="ECO:0000313" key="11">
    <source>
        <dbReference type="Proteomes" id="UP000014585"/>
    </source>
</evidence>
<keyword evidence="1 7" id="KW-0436">Ligase</keyword>
<keyword evidence="3 7" id="KW-0227">DNA damage</keyword>
<sequence>MRTIIGAFILVLLAGQASASASCPAWQEVRTRQEIEKLAQQVSAWDEAYYQQGKSLVSDAVYDSLLETLAAWRGCVGSGQQAHPVRLGAAGRLSHPVAHTGVKKLRDKQAVALWMRGRNDLWVQPKVDGVAITLVYRNGRLEKMLSRGDGLKGEDWTHKATGIAAIPRQVPASLANSVLQGELFLKRSGHIQSNMGGVNARAKVAGEMLRIGPITDSDAWGVFIWAWPDGPENMIKKTELLKQAGFSLTAAWTKPVSNVGEIALLRDSWFRQPLPFVTDGIVIRQAREPQAKFWRPGEGEWVVAWKFAPAEQLTGVRKVHFTVGRTGKIAVVLELEETQLDDKHVRRVNIGSVKSWREWDVVAGDRVKISLAGQGIPRLEKVVWRVGQRDKPKPPGAQASAVSCLFASVECHEQFLARLTWLSQKSLLDLPGVSQSSWRQLLTDTRLQHIFSWLALSREALLGLPGLTAKKSELLWHRFSLARQQPFIRWIQAMGMPLPAKALNEIKEKSWQQLLRRDETGWCRLPGVGATRARQLIDFMKHPQVAALAIFLGQQKIGGFSPQ</sequence>
<evidence type="ECO:0000256" key="1">
    <source>
        <dbReference type="ARBA" id="ARBA00022598"/>
    </source>
</evidence>
<dbReference type="PANTHER" id="PTHR47810:SF1">
    <property type="entry name" value="DNA LIGASE B"/>
    <property type="match status" value="1"/>
</dbReference>
<dbReference type="PATRIC" id="fig|566551.4.peg.4314"/>
<dbReference type="InterPro" id="IPR018239">
    <property type="entry name" value="DNA_ligase_AS"/>
</dbReference>
<dbReference type="GO" id="GO:0003911">
    <property type="term" value="F:DNA ligase (NAD+) activity"/>
    <property type="evidence" value="ECO:0007669"/>
    <property type="project" value="UniProtKB-UniRule"/>
</dbReference>
<evidence type="ECO:0000256" key="2">
    <source>
        <dbReference type="ARBA" id="ARBA00022705"/>
    </source>
</evidence>
<comment type="function">
    <text evidence="7">Catalyzes the formation of phosphodiester linkages between 5'-phosphoryl and 3'-hydroxyl groups in double-stranded DNA using NAD as a coenzyme and as the energy source for the reaction.</text>
</comment>
<dbReference type="InterPro" id="IPR004150">
    <property type="entry name" value="NAD_DNA_ligase_OB"/>
</dbReference>
<feature type="chain" id="PRO_5004510156" description="DNA ligase B" evidence="8">
    <location>
        <begin position="20"/>
        <end position="563"/>
    </location>
</feature>
<dbReference type="GO" id="GO:0006281">
    <property type="term" value="P:DNA repair"/>
    <property type="evidence" value="ECO:0007669"/>
    <property type="project" value="UniProtKB-KW"/>
</dbReference>
<dbReference type="InterPro" id="IPR020923">
    <property type="entry name" value="DNA_ligase_B"/>
</dbReference>
<keyword evidence="8" id="KW-0732">Signal</keyword>
<feature type="domain" description="NAD-dependent DNA ligase N-terminal" evidence="9">
    <location>
        <begin position="30"/>
        <end position="427"/>
    </location>
</feature>
<reference evidence="10 11" key="1">
    <citation type="submission" date="2013-04" db="EMBL/GenBank/DDBJ databases">
        <authorList>
            <person name="Weinstock G."/>
            <person name="Sodergren E."/>
            <person name="Lobos E.A."/>
            <person name="Fulton L."/>
            <person name="Fulton R."/>
            <person name="Courtney L."/>
            <person name="Fronick C."/>
            <person name="O'Laughlin M."/>
            <person name="Godfrey J."/>
            <person name="Wilson R.M."/>
            <person name="Miner T."/>
            <person name="Farmer C."/>
            <person name="Delehaunty K."/>
            <person name="Cordes M."/>
            <person name="Minx P."/>
            <person name="Tomlinson C."/>
            <person name="Chen J."/>
            <person name="Wollam A."/>
            <person name="Pepin K.H."/>
            <person name="Palsikar V.B."/>
            <person name="Zhang X."/>
            <person name="Suruliraj S."/>
            <person name="Perna N.T."/>
            <person name="Plunkett G."/>
            <person name="Warren W."/>
            <person name="Mitreva M."/>
            <person name="Mardis E.R."/>
            <person name="Wilson R.K."/>
        </authorList>
    </citation>
    <scope>NUCLEOTIDE SEQUENCE [LARGE SCALE GENOMIC DNA]</scope>
    <source>
        <strain evidence="10 11">DSM 4568</strain>
    </source>
</reference>
<dbReference type="InterPro" id="IPR013840">
    <property type="entry name" value="DNAligase_N"/>
</dbReference>
<evidence type="ECO:0000256" key="8">
    <source>
        <dbReference type="SAM" id="SignalP"/>
    </source>
</evidence>
<feature type="signal peptide" evidence="8">
    <location>
        <begin position="1"/>
        <end position="19"/>
    </location>
</feature>
<keyword evidence="4 7" id="KW-0520">NAD</keyword>
<dbReference type="SMART" id="SM00532">
    <property type="entry name" value="LIGANc"/>
    <property type="match status" value="1"/>
</dbReference>
<organism evidence="10 11">
    <name type="scientific">Cedecea davisae DSM 4568</name>
    <dbReference type="NCBI Taxonomy" id="566551"/>
    <lineage>
        <taxon>Bacteria</taxon>
        <taxon>Pseudomonadati</taxon>
        <taxon>Pseudomonadota</taxon>
        <taxon>Gammaproteobacteria</taxon>
        <taxon>Enterobacterales</taxon>
        <taxon>Enterobacteriaceae</taxon>
        <taxon>Cedecea</taxon>
    </lineage>
</organism>
<comment type="similarity">
    <text evidence="7">Belongs to the NAD-dependent DNA ligase family. LigB subfamily.</text>
</comment>
<dbReference type="InterPro" id="IPR013839">
    <property type="entry name" value="DNAligase_adenylation"/>
</dbReference>
<dbReference type="HAMAP" id="MF_01587">
    <property type="entry name" value="DNA_ligase_B"/>
    <property type="match status" value="1"/>
</dbReference>
<dbReference type="GO" id="GO:0006260">
    <property type="term" value="P:DNA replication"/>
    <property type="evidence" value="ECO:0007669"/>
    <property type="project" value="UniProtKB-KW"/>
</dbReference>
<feature type="active site" description="N6-AMP-lysine intermediate" evidence="7">
    <location>
        <position position="126"/>
    </location>
</feature>
<evidence type="ECO:0000256" key="5">
    <source>
        <dbReference type="ARBA" id="ARBA00023204"/>
    </source>
</evidence>
<comment type="catalytic activity">
    <reaction evidence="6 7">
        <text>NAD(+) + (deoxyribonucleotide)n-3'-hydroxyl + 5'-phospho-(deoxyribonucleotide)m = (deoxyribonucleotide)n+m + AMP + beta-nicotinamide D-nucleotide.</text>
        <dbReference type="EC" id="6.5.1.2"/>
    </reaction>
</comment>
<evidence type="ECO:0000259" key="9">
    <source>
        <dbReference type="SMART" id="SM00532"/>
    </source>
</evidence>
<dbReference type="EC" id="6.5.1.2" evidence="7"/>
<evidence type="ECO:0000256" key="4">
    <source>
        <dbReference type="ARBA" id="ARBA00023027"/>
    </source>
</evidence>
<dbReference type="PROSITE" id="PS01055">
    <property type="entry name" value="DNA_LIGASE_N1"/>
    <property type="match status" value="1"/>
</dbReference>
<name>S3IY91_9ENTR</name>
<gene>
    <name evidence="7" type="primary">ligB</name>
    <name evidence="10" type="ORF">HMPREF0201_04712</name>
</gene>
<dbReference type="SUPFAM" id="SSF56091">
    <property type="entry name" value="DNA ligase/mRNA capping enzyme, catalytic domain"/>
    <property type="match status" value="1"/>
</dbReference>
<dbReference type="InterPro" id="IPR010994">
    <property type="entry name" value="RuvA_2-like"/>
</dbReference>
<dbReference type="PANTHER" id="PTHR47810">
    <property type="entry name" value="DNA LIGASE"/>
    <property type="match status" value="1"/>
</dbReference>
<evidence type="ECO:0000313" key="10">
    <source>
        <dbReference type="EMBL" id="EPF12602.1"/>
    </source>
</evidence>
<dbReference type="SUPFAM" id="SSF50249">
    <property type="entry name" value="Nucleic acid-binding proteins"/>
    <property type="match status" value="1"/>
</dbReference>
<dbReference type="EMBL" id="ATDT01000039">
    <property type="protein sequence ID" value="EPF12602.1"/>
    <property type="molecule type" value="Genomic_DNA"/>
</dbReference>
<dbReference type="SUPFAM" id="SSF47781">
    <property type="entry name" value="RuvA domain 2-like"/>
    <property type="match status" value="1"/>
</dbReference>
<proteinExistence type="inferred from homology"/>
<protein>
    <recommendedName>
        <fullName evidence="7">DNA ligase B</fullName>
        <ecNumber evidence="7">6.5.1.2</ecNumber>
    </recommendedName>
    <alternativeName>
        <fullName evidence="7">Polydeoxyribonucleotide synthase [NAD(+)] B</fullName>
    </alternativeName>
</protein>
<dbReference type="HOGENOM" id="CLU_489786_0_0_6"/>
<dbReference type="Gene3D" id="3.30.470.30">
    <property type="entry name" value="DNA ligase/mRNA capping enzyme"/>
    <property type="match status" value="1"/>
</dbReference>
<dbReference type="RefSeq" id="WP_016538873.1">
    <property type="nucleotide sequence ID" value="NZ_KE161030.1"/>
</dbReference>
<dbReference type="InterPro" id="IPR050326">
    <property type="entry name" value="NAD_dep_DNA_ligaseB"/>
</dbReference>
<accession>S3IY91</accession>
<evidence type="ECO:0000256" key="7">
    <source>
        <dbReference type="HAMAP-Rule" id="MF_01587"/>
    </source>
</evidence>
<comment type="caution">
    <text evidence="10">The sequence shown here is derived from an EMBL/GenBank/DDBJ whole genome shotgun (WGS) entry which is preliminary data.</text>
</comment>
<evidence type="ECO:0000256" key="6">
    <source>
        <dbReference type="ARBA" id="ARBA00034005"/>
    </source>
</evidence>
<dbReference type="STRING" id="566551.HMPREF0201_04712"/>
<dbReference type="Gene3D" id="1.10.287.610">
    <property type="entry name" value="Helix hairpin bin"/>
    <property type="match status" value="1"/>
</dbReference>
<dbReference type="Pfam" id="PF01653">
    <property type="entry name" value="DNA_ligase_aden"/>
    <property type="match status" value="1"/>
</dbReference>
<dbReference type="NCBIfam" id="NF005987">
    <property type="entry name" value="PRK08097.1"/>
    <property type="match status" value="1"/>
</dbReference>
<dbReference type="Pfam" id="PF03120">
    <property type="entry name" value="OB_DNA_ligase"/>
    <property type="match status" value="1"/>
</dbReference>
<keyword evidence="2 7" id="KW-0235">DNA replication</keyword>
<dbReference type="Proteomes" id="UP000014585">
    <property type="component" value="Unassembled WGS sequence"/>
</dbReference>
<dbReference type="AlphaFoldDB" id="S3IY91"/>